<dbReference type="InterPro" id="IPR016993">
    <property type="entry name" value="SA2157_glycerophostrnsf"/>
</dbReference>
<dbReference type="AlphaFoldDB" id="A0A4Q9WDK2"/>
<evidence type="ECO:0000313" key="7">
    <source>
        <dbReference type="EMBL" id="TBW73389.1"/>
    </source>
</evidence>
<dbReference type="EMBL" id="SCHB01000001">
    <property type="protein sequence ID" value="TBW73389.1"/>
    <property type="molecule type" value="Genomic_DNA"/>
</dbReference>
<dbReference type="GO" id="GO:0005886">
    <property type="term" value="C:plasma membrane"/>
    <property type="evidence" value="ECO:0007669"/>
    <property type="project" value="UniProtKB-SubCell"/>
</dbReference>
<gene>
    <name evidence="7" type="ORF">EQ812_00885</name>
</gene>
<accession>A0A4Q9WDK2</accession>
<dbReference type="Gene3D" id="3.40.50.11820">
    <property type="match status" value="1"/>
</dbReference>
<keyword evidence="5" id="KW-0777">Teichoic acid biosynthesis</keyword>
<dbReference type="PIRSF" id="PIRSF032341">
    <property type="entry name" value="UCP032341_glycerophostrnsf"/>
    <property type="match status" value="1"/>
</dbReference>
<reference evidence="7 8" key="1">
    <citation type="journal article" date="2019" name="Sci. Transl. Med.">
        <title>Quorum sensing between bacterial species on the skin protects against epidermal injury in atopic dermatitis.</title>
        <authorList>
            <person name="Williams M.R."/>
        </authorList>
    </citation>
    <scope>NUCLEOTIDE SEQUENCE [LARGE SCALE GENOMIC DNA]</scope>
    <source>
        <strain evidence="7 8">E7</strain>
    </source>
</reference>
<evidence type="ECO:0000313" key="8">
    <source>
        <dbReference type="Proteomes" id="UP000293637"/>
    </source>
</evidence>
<dbReference type="InterPro" id="IPR043149">
    <property type="entry name" value="TagF_N"/>
</dbReference>
<dbReference type="SUPFAM" id="SSF53756">
    <property type="entry name" value="UDP-Glycosyltransferase/glycogen phosphorylase"/>
    <property type="match status" value="1"/>
</dbReference>
<keyword evidence="4" id="KW-0808">Transferase</keyword>
<dbReference type="GeneID" id="58091370"/>
<dbReference type="InterPro" id="IPR007554">
    <property type="entry name" value="Glycerophosphate_synth"/>
</dbReference>
<dbReference type="Proteomes" id="UP000293637">
    <property type="component" value="Unassembled WGS sequence"/>
</dbReference>
<comment type="caution">
    <text evidence="7">The sequence shown here is derived from an EMBL/GenBank/DDBJ whole genome shotgun (WGS) entry which is preliminary data.</text>
</comment>
<sequence>MLKQINISHMEQLTSQLESALADGYTHFAPYANEIKIHQDMLKSVTLHPHPIVVDYTINGEYLNDCRYFGQAQVDFKTWSQNINHYPNLVYHIPTALHHLSTDVVHNIFDLALMTLLFDDVVVDGHVAYDFTQPMQASETFWTWLADQQMNSTNYFELNKLAYQQYQAIPFPQPQYKDDSSKMRFADSWLVTTKFKLPKWLYNMMHQHAVNNHIKLSYLYQKDTLKVKDHVVFLGFDHGYRGNSKYLFNHFIKRNPMVDTYFITDERKGPNFISTSAENKQELIESAKVVVIESYMPDTYHPNGTIIQLWHGSPIKRLFLDSAEPYENSNIYNYRARKYNKWLQQDYLVVDATSVVPYFNSAFPNQETNVLPVGYPRVDYLLQHRHDRAQVKHISKKLHITDDKPVLLYAPTWHKDTVQQHLTITDDLLQQYHIIFKGHVEAQQDYSLPERVIRAPKDIETQDLILIADIIVTDYSSIIFDALTIDKKVCLFTPQHETYQQERGIYEHVLSALRPVWYKDEALLHEDLIEQRIPSINHPFVNKSNHALAEITDVILKELHKKHADN</sequence>
<evidence type="ECO:0000256" key="6">
    <source>
        <dbReference type="ARBA" id="ARBA00023136"/>
    </source>
</evidence>
<evidence type="ECO:0000256" key="5">
    <source>
        <dbReference type="ARBA" id="ARBA00022944"/>
    </source>
</evidence>
<comment type="similarity">
    <text evidence="2">Belongs to the CDP-glycerol glycerophosphotransferase family.</text>
</comment>
<dbReference type="PANTHER" id="PTHR37316:SF3">
    <property type="entry name" value="TEICHOIC ACID GLYCEROL-PHOSPHATE TRANSFERASE"/>
    <property type="match status" value="1"/>
</dbReference>
<evidence type="ECO:0000256" key="4">
    <source>
        <dbReference type="ARBA" id="ARBA00022679"/>
    </source>
</evidence>
<proteinExistence type="inferred from homology"/>
<evidence type="ECO:0000256" key="2">
    <source>
        <dbReference type="ARBA" id="ARBA00010488"/>
    </source>
</evidence>
<dbReference type="Pfam" id="PF04464">
    <property type="entry name" value="Glyphos_transf"/>
    <property type="match status" value="1"/>
</dbReference>
<dbReference type="GO" id="GO:0047355">
    <property type="term" value="F:CDP-glycerol glycerophosphotransferase activity"/>
    <property type="evidence" value="ECO:0007669"/>
    <property type="project" value="InterPro"/>
</dbReference>
<protein>
    <submittedName>
        <fullName evidence="7">Teichoic acid biosynthesis protein F</fullName>
    </submittedName>
</protein>
<dbReference type="RefSeq" id="WP_002492255.1">
    <property type="nucleotide sequence ID" value="NZ_AP021848.1"/>
</dbReference>
<comment type="subcellular location">
    <subcellularLocation>
        <location evidence="1">Cell membrane</location>
        <topology evidence="1">Peripheral membrane protein</topology>
    </subcellularLocation>
</comment>
<dbReference type="InterPro" id="IPR051612">
    <property type="entry name" value="Teichoic_Acid_Biosynth"/>
</dbReference>
<dbReference type="PANTHER" id="PTHR37316">
    <property type="entry name" value="TEICHOIC ACID GLYCEROL-PHOSPHATE PRIMASE"/>
    <property type="match status" value="1"/>
</dbReference>
<keyword evidence="6" id="KW-0472">Membrane</keyword>
<evidence type="ECO:0000256" key="3">
    <source>
        <dbReference type="ARBA" id="ARBA00022475"/>
    </source>
</evidence>
<name>A0A4Q9WDK2_STALU</name>
<dbReference type="GO" id="GO:0019350">
    <property type="term" value="P:teichoic acid biosynthetic process"/>
    <property type="evidence" value="ECO:0007669"/>
    <property type="project" value="UniProtKB-KW"/>
</dbReference>
<evidence type="ECO:0000256" key="1">
    <source>
        <dbReference type="ARBA" id="ARBA00004202"/>
    </source>
</evidence>
<dbReference type="Gene3D" id="3.40.50.12580">
    <property type="match status" value="1"/>
</dbReference>
<dbReference type="InterPro" id="IPR043148">
    <property type="entry name" value="TagF_C"/>
</dbReference>
<organism evidence="7 8">
    <name type="scientific">Staphylococcus lugdunensis</name>
    <dbReference type="NCBI Taxonomy" id="28035"/>
    <lineage>
        <taxon>Bacteria</taxon>
        <taxon>Bacillati</taxon>
        <taxon>Bacillota</taxon>
        <taxon>Bacilli</taxon>
        <taxon>Bacillales</taxon>
        <taxon>Staphylococcaceae</taxon>
        <taxon>Staphylococcus</taxon>
    </lineage>
</organism>
<keyword evidence="3" id="KW-1003">Cell membrane</keyword>